<comment type="function">
    <text evidence="8">Gustatory receptor which mediates acceptance or avoidance behavior, depending on its substrates.</text>
</comment>
<evidence type="ECO:0000256" key="1">
    <source>
        <dbReference type="ARBA" id="ARBA00004651"/>
    </source>
</evidence>
<reference evidence="9 10" key="1">
    <citation type="submission" date="2015-09" db="EMBL/GenBank/DDBJ databases">
        <title>Draft genome of the scarab beetle Oryctes borbonicus.</title>
        <authorList>
            <person name="Meyer J.M."/>
            <person name="Markov G.V."/>
            <person name="Baskaran P."/>
            <person name="Herrmann M."/>
            <person name="Sommer R.J."/>
            <person name="Roedelsperger C."/>
        </authorList>
    </citation>
    <scope>NUCLEOTIDE SEQUENCE [LARGE SCALE GENOMIC DNA]</scope>
    <source>
        <strain evidence="9">OB123</strain>
        <tissue evidence="9">Whole animal</tissue>
    </source>
</reference>
<dbReference type="Proteomes" id="UP000051574">
    <property type="component" value="Unassembled WGS sequence"/>
</dbReference>
<dbReference type="Pfam" id="PF08395">
    <property type="entry name" value="7tm_7"/>
    <property type="match status" value="1"/>
</dbReference>
<dbReference type="GO" id="GO:0030425">
    <property type="term" value="C:dendrite"/>
    <property type="evidence" value="ECO:0007669"/>
    <property type="project" value="TreeGrafter"/>
</dbReference>
<evidence type="ECO:0000256" key="5">
    <source>
        <dbReference type="ARBA" id="ARBA00023136"/>
    </source>
</evidence>
<evidence type="ECO:0000313" key="9">
    <source>
        <dbReference type="EMBL" id="KRT85120.1"/>
    </source>
</evidence>
<feature type="transmembrane region" description="Helical" evidence="8">
    <location>
        <begin position="362"/>
        <end position="381"/>
    </location>
</feature>
<keyword evidence="3 8" id="KW-0812">Transmembrane</keyword>
<feature type="transmembrane region" description="Helical" evidence="8">
    <location>
        <begin position="276"/>
        <end position="299"/>
    </location>
</feature>
<dbReference type="GO" id="GO:0005886">
    <property type="term" value="C:plasma membrane"/>
    <property type="evidence" value="ECO:0007669"/>
    <property type="project" value="UniProtKB-SubCell"/>
</dbReference>
<keyword evidence="10" id="KW-1185">Reference proteome</keyword>
<dbReference type="PANTHER" id="PTHR21143">
    <property type="entry name" value="INVERTEBRATE GUSTATORY RECEPTOR"/>
    <property type="match status" value="1"/>
</dbReference>
<evidence type="ECO:0000256" key="3">
    <source>
        <dbReference type="ARBA" id="ARBA00022692"/>
    </source>
</evidence>
<keyword evidence="6 8" id="KW-0675">Receptor</keyword>
<evidence type="ECO:0000256" key="6">
    <source>
        <dbReference type="ARBA" id="ARBA00023170"/>
    </source>
</evidence>
<evidence type="ECO:0000256" key="4">
    <source>
        <dbReference type="ARBA" id="ARBA00022989"/>
    </source>
</evidence>
<keyword evidence="5 8" id="KW-0472">Membrane</keyword>
<name>A0A0T6BCR2_9SCAR</name>
<dbReference type="GO" id="GO:0050909">
    <property type="term" value="P:sensory perception of taste"/>
    <property type="evidence" value="ECO:0007669"/>
    <property type="project" value="InterPro"/>
</dbReference>
<evidence type="ECO:0000313" key="10">
    <source>
        <dbReference type="Proteomes" id="UP000051574"/>
    </source>
</evidence>
<dbReference type="AlphaFoldDB" id="A0A0T6BCR2"/>
<keyword evidence="4 8" id="KW-1133">Transmembrane helix</keyword>
<accession>A0A0T6BCR2</accession>
<sequence length="387" mass="45227">MKFTEKTFSSVAHPKNFTTLKYLLLATGVIPCFRLNGRNLMGNKLNILYFLFVISVIIACTVMIIITRGTFWNNKDFLQSFIGLTAPLLISFLTFHSTTSLHLWKNEKYHEFASLFDRIDTIVHRYIRKSPEPNRKSMRKMIFWKTVFPIIFCVSHITYTSILVSWWFCLETLMRHLMTFRVVLLQHHIQQVGYRYEVVERIVLYNMKQFMRGQLKEAELKLALHDMAKILASLSDLIRLFNELFGWTLFTLTLSIIMGILMYINNAIVFFGMLDVKWVAIFIFWSCFHYYLSIILASASAQTTKKARSLGKTSLNLMVALRSSPIKMKMISACQLMVLASRAYVNPPIFSIQGFFIVDYKWFFFIVNFTTSYIVVLLYYIGSSYTS</sequence>
<comment type="subcellular location">
    <subcellularLocation>
        <location evidence="1 8">Cell membrane</location>
        <topology evidence="1 8">Multi-pass membrane protein</topology>
    </subcellularLocation>
</comment>
<protein>
    <recommendedName>
        <fullName evidence="8">Gustatory receptor</fullName>
    </recommendedName>
</protein>
<comment type="caution">
    <text evidence="8">Lacks conserved residue(s) required for the propagation of feature annotation.</text>
</comment>
<feature type="transmembrane region" description="Helical" evidence="8">
    <location>
        <begin position="48"/>
        <end position="71"/>
    </location>
</feature>
<organism evidence="9 10">
    <name type="scientific">Oryctes borbonicus</name>
    <dbReference type="NCBI Taxonomy" id="1629725"/>
    <lineage>
        <taxon>Eukaryota</taxon>
        <taxon>Metazoa</taxon>
        <taxon>Ecdysozoa</taxon>
        <taxon>Arthropoda</taxon>
        <taxon>Hexapoda</taxon>
        <taxon>Insecta</taxon>
        <taxon>Pterygota</taxon>
        <taxon>Neoptera</taxon>
        <taxon>Endopterygota</taxon>
        <taxon>Coleoptera</taxon>
        <taxon>Polyphaga</taxon>
        <taxon>Scarabaeiformia</taxon>
        <taxon>Scarabaeidae</taxon>
        <taxon>Dynastinae</taxon>
        <taxon>Oryctes</taxon>
    </lineage>
</organism>
<evidence type="ECO:0000256" key="2">
    <source>
        <dbReference type="ARBA" id="ARBA00022475"/>
    </source>
</evidence>
<dbReference type="GO" id="GO:0007165">
    <property type="term" value="P:signal transduction"/>
    <property type="evidence" value="ECO:0007669"/>
    <property type="project" value="UniProtKB-KW"/>
</dbReference>
<dbReference type="OrthoDB" id="6769825at2759"/>
<gene>
    <name evidence="9" type="ORF">AMK59_615</name>
</gene>
<dbReference type="InterPro" id="IPR013604">
    <property type="entry name" value="7TM_chemorcpt"/>
</dbReference>
<proteinExistence type="inferred from homology"/>
<comment type="caution">
    <text evidence="9">The sequence shown here is derived from an EMBL/GenBank/DDBJ whole genome shotgun (WGS) entry which is preliminary data.</text>
</comment>
<dbReference type="EMBL" id="LJIG01001820">
    <property type="protein sequence ID" value="KRT85120.1"/>
    <property type="molecule type" value="Genomic_DNA"/>
</dbReference>
<feature type="transmembrane region" description="Helical" evidence="8">
    <location>
        <begin position="77"/>
        <end position="95"/>
    </location>
</feature>
<dbReference type="GO" id="GO:0043025">
    <property type="term" value="C:neuronal cell body"/>
    <property type="evidence" value="ECO:0007669"/>
    <property type="project" value="TreeGrafter"/>
</dbReference>
<feature type="transmembrane region" description="Helical" evidence="8">
    <location>
        <begin position="244"/>
        <end position="264"/>
    </location>
</feature>
<evidence type="ECO:0000256" key="8">
    <source>
        <dbReference type="RuleBase" id="RU363108"/>
    </source>
</evidence>
<feature type="transmembrane region" description="Helical" evidence="8">
    <location>
        <begin position="142"/>
        <end position="168"/>
    </location>
</feature>
<evidence type="ECO:0000256" key="7">
    <source>
        <dbReference type="ARBA" id="ARBA00023224"/>
    </source>
</evidence>
<keyword evidence="7 8" id="KW-0807">Transducer</keyword>
<comment type="similarity">
    <text evidence="8">Belongs to the insect chemoreceptor superfamily. Gustatory receptor (GR) family.</text>
</comment>
<dbReference type="GO" id="GO:0030424">
    <property type="term" value="C:axon"/>
    <property type="evidence" value="ECO:0007669"/>
    <property type="project" value="TreeGrafter"/>
</dbReference>
<dbReference type="PANTHER" id="PTHR21143:SF121">
    <property type="entry name" value="GUSTATORY AND ODORANT RECEPTOR 21A"/>
    <property type="match status" value="1"/>
</dbReference>
<keyword evidence="2 8" id="KW-1003">Cell membrane</keyword>